<dbReference type="EMBL" id="PUHW01000104">
    <property type="protein sequence ID" value="KAG0689057.1"/>
    <property type="molecule type" value="Genomic_DNA"/>
</dbReference>
<dbReference type="Proteomes" id="UP000697127">
    <property type="component" value="Unassembled WGS sequence"/>
</dbReference>
<sequence>MDKLGWKAINRIGGGRFSDIYKVSKYDKSDDGTPCITENTEVFYALKLVDPDDEKPPHNIRNEIKILSDLKNSMETKTIPNVITMIGVSFNNIEYGLIFPLLDLTLSNVIKTHVKTRTFFKPDATIDTKKINTMPVSSVLNITTGIFKGLQWIHNNGIIHRDINPNNILFLKDNLETPVIIDFGIAYQQPNNNGLEKPEKKFTDIATGIYKAPEILLSKRDYSNKVDIWAVGILLTLMLSDDGTPIFDDDAAFSDLVLLSNILSTFGSPPIDWSDCKGLVSFDSMNQTFFTKQPIPLQNVIPRIYSDCDTIVKSKLQDVFTGVTKYENKDRLSANDALSILLC</sequence>
<dbReference type="Gene3D" id="3.30.200.20">
    <property type="entry name" value="Phosphorylase Kinase, domain 1"/>
    <property type="match status" value="1"/>
</dbReference>
<gene>
    <name evidence="2" type="primary">CAK1</name>
    <name evidence="2" type="ORF">C6P40_000196</name>
</gene>
<keyword evidence="3" id="KW-1185">Reference proteome</keyword>
<dbReference type="SUPFAM" id="SSF56112">
    <property type="entry name" value="Protein kinase-like (PK-like)"/>
    <property type="match status" value="1"/>
</dbReference>
<dbReference type="AlphaFoldDB" id="A0A9P7BE93"/>
<comment type="caution">
    <text evidence="2">The sequence shown here is derived from an EMBL/GenBank/DDBJ whole genome shotgun (WGS) entry which is preliminary data.</text>
</comment>
<evidence type="ECO:0000313" key="3">
    <source>
        <dbReference type="Proteomes" id="UP000697127"/>
    </source>
</evidence>
<proteinExistence type="predicted"/>
<dbReference type="OrthoDB" id="413582at2759"/>
<dbReference type="PANTHER" id="PTHR44167">
    <property type="entry name" value="OVARIAN-SPECIFIC SERINE/THREONINE-PROTEIN KINASE LOK-RELATED"/>
    <property type="match status" value="1"/>
</dbReference>
<protein>
    <submittedName>
        <fullName evidence="2">Cyclin-dependent kinase-activating kinase</fullName>
    </submittedName>
</protein>
<dbReference type="PANTHER" id="PTHR44167:SF24">
    <property type="entry name" value="SERINE_THREONINE-PROTEIN KINASE CHK2"/>
    <property type="match status" value="1"/>
</dbReference>
<dbReference type="PROSITE" id="PS50011">
    <property type="entry name" value="PROTEIN_KINASE_DOM"/>
    <property type="match status" value="1"/>
</dbReference>
<name>A0A9P7BE93_9ASCO</name>
<keyword evidence="2" id="KW-0418">Kinase</keyword>
<organism evidence="2 3">
    <name type="scientific">Pichia californica</name>
    <dbReference type="NCBI Taxonomy" id="460514"/>
    <lineage>
        <taxon>Eukaryota</taxon>
        <taxon>Fungi</taxon>
        <taxon>Dikarya</taxon>
        <taxon>Ascomycota</taxon>
        <taxon>Saccharomycotina</taxon>
        <taxon>Pichiomycetes</taxon>
        <taxon>Pichiales</taxon>
        <taxon>Pichiaceae</taxon>
        <taxon>Pichia</taxon>
    </lineage>
</organism>
<evidence type="ECO:0000313" key="2">
    <source>
        <dbReference type="EMBL" id="KAG0689057.1"/>
    </source>
</evidence>
<dbReference type="Gene3D" id="1.10.510.10">
    <property type="entry name" value="Transferase(Phosphotransferase) domain 1"/>
    <property type="match status" value="1"/>
</dbReference>
<dbReference type="InterPro" id="IPR000719">
    <property type="entry name" value="Prot_kinase_dom"/>
</dbReference>
<keyword evidence="2" id="KW-0808">Transferase</keyword>
<dbReference type="InterPro" id="IPR011009">
    <property type="entry name" value="Kinase-like_dom_sf"/>
</dbReference>
<accession>A0A9P7BE93</accession>
<feature type="domain" description="Protein kinase" evidence="1">
    <location>
        <begin position="6"/>
        <end position="342"/>
    </location>
</feature>
<dbReference type="GO" id="GO:0005634">
    <property type="term" value="C:nucleus"/>
    <property type="evidence" value="ECO:0007669"/>
    <property type="project" value="TreeGrafter"/>
</dbReference>
<evidence type="ECO:0000259" key="1">
    <source>
        <dbReference type="PROSITE" id="PS50011"/>
    </source>
</evidence>
<dbReference type="GO" id="GO:0005524">
    <property type="term" value="F:ATP binding"/>
    <property type="evidence" value="ECO:0007669"/>
    <property type="project" value="InterPro"/>
</dbReference>
<dbReference type="CDD" id="cd00180">
    <property type="entry name" value="PKc"/>
    <property type="match status" value="1"/>
</dbReference>
<dbReference type="GO" id="GO:0004674">
    <property type="term" value="F:protein serine/threonine kinase activity"/>
    <property type="evidence" value="ECO:0007669"/>
    <property type="project" value="TreeGrafter"/>
</dbReference>
<reference evidence="2" key="1">
    <citation type="submission" date="2020-11" db="EMBL/GenBank/DDBJ databases">
        <title>Kefir isolates.</title>
        <authorList>
            <person name="Marcisauskas S."/>
            <person name="Kim Y."/>
            <person name="Blasche S."/>
        </authorList>
    </citation>
    <scope>NUCLEOTIDE SEQUENCE</scope>
    <source>
        <strain evidence="2">Olga-1</strain>
    </source>
</reference>
<dbReference type="GO" id="GO:0044773">
    <property type="term" value="P:mitotic DNA damage checkpoint signaling"/>
    <property type="evidence" value="ECO:0007669"/>
    <property type="project" value="TreeGrafter"/>
</dbReference>
<dbReference type="Pfam" id="PF00069">
    <property type="entry name" value="Pkinase"/>
    <property type="match status" value="1"/>
</dbReference>